<name>A0ABY2XME5_9GAMM</name>
<organism evidence="2 3">
    <name type="scientific">Alloalcanivorax gelatiniphagus</name>
    <dbReference type="NCBI Taxonomy" id="1194167"/>
    <lineage>
        <taxon>Bacteria</taxon>
        <taxon>Pseudomonadati</taxon>
        <taxon>Pseudomonadota</taxon>
        <taxon>Gammaproteobacteria</taxon>
        <taxon>Oceanospirillales</taxon>
        <taxon>Alcanivoracaceae</taxon>
        <taxon>Alloalcanivorax</taxon>
    </lineage>
</organism>
<proteinExistence type="predicted"/>
<evidence type="ECO:0000256" key="1">
    <source>
        <dbReference type="SAM" id="SignalP"/>
    </source>
</evidence>
<evidence type="ECO:0000313" key="2">
    <source>
        <dbReference type="EMBL" id="TMW13484.1"/>
    </source>
</evidence>
<evidence type="ECO:0008006" key="4">
    <source>
        <dbReference type="Google" id="ProtNLM"/>
    </source>
</evidence>
<evidence type="ECO:0000313" key="3">
    <source>
        <dbReference type="Proteomes" id="UP000739180"/>
    </source>
</evidence>
<feature type="signal peptide" evidence="1">
    <location>
        <begin position="1"/>
        <end position="23"/>
    </location>
</feature>
<dbReference type="EMBL" id="VCQT01000024">
    <property type="protein sequence ID" value="TMW13484.1"/>
    <property type="molecule type" value="Genomic_DNA"/>
</dbReference>
<reference evidence="2 3" key="1">
    <citation type="submission" date="2019-05" db="EMBL/GenBank/DDBJ databases">
        <title>Genome of Alcanivorax gelatiniphagus, an oil degrading marine bacteria.</title>
        <authorList>
            <person name="Kwon K.K."/>
        </authorList>
    </citation>
    <scope>NUCLEOTIDE SEQUENCE [LARGE SCALE GENOMIC DNA]</scope>
    <source>
        <strain evidence="2 3">MEBiC 08158</strain>
    </source>
</reference>
<sequence>MNQRLPRLLALACCAGLPTLTLADVDKVYSPRIHAGEWELETRGTYLDDGDREEDGRWLQKFSLGYAFSDRFALEAYLNTEKLPGEAFELEAYELEGRFNLFQNRDYALALLGEVEKERDEDLWEYKIGPLYEQRLPGDFRLRLNAFAEKQDGDDAEEDEVEYSAAAQLAWLEDDDLAPALEYYGESGNHGAGPVLLGEFKLGGHELEWEAGAILGLSDGADDVVYRWSLEAEF</sequence>
<protein>
    <recommendedName>
        <fullName evidence="4">Copper resistance protein B</fullName>
    </recommendedName>
</protein>
<comment type="caution">
    <text evidence="2">The sequence shown here is derived from an EMBL/GenBank/DDBJ whole genome shotgun (WGS) entry which is preliminary data.</text>
</comment>
<feature type="chain" id="PRO_5046171257" description="Copper resistance protein B" evidence="1">
    <location>
        <begin position="24"/>
        <end position="234"/>
    </location>
</feature>
<accession>A0ABY2XME5</accession>
<dbReference type="Proteomes" id="UP000739180">
    <property type="component" value="Unassembled WGS sequence"/>
</dbReference>
<gene>
    <name evidence="2" type="ORF">FGS76_06690</name>
</gene>
<keyword evidence="1" id="KW-0732">Signal</keyword>
<dbReference type="RefSeq" id="WP_138771847.1">
    <property type="nucleotide sequence ID" value="NZ_JBHSSX010000058.1"/>
</dbReference>
<keyword evidence="3" id="KW-1185">Reference proteome</keyword>